<dbReference type="Proteomes" id="UP000626092">
    <property type="component" value="Unassembled WGS sequence"/>
</dbReference>
<keyword evidence="1" id="KW-0175">Coiled coil</keyword>
<sequence>MGTHRRMRRKLMIHVIKLLRKAEGENAELKEKMQKMEGENVDLKTSIVENEEEIHSLMNLVQKLSGEAQQLSMQNEQAIKKSEDLMNLLTLSRQQEWNLQLIVWMSVRDGVTFSVR</sequence>
<dbReference type="OrthoDB" id="10325340at2759"/>
<protein>
    <submittedName>
        <fullName evidence="2">Uncharacterized protein</fullName>
    </submittedName>
</protein>
<feature type="coiled-coil region" evidence="1">
    <location>
        <begin position="12"/>
        <end position="88"/>
    </location>
</feature>
<accession>A0A834LBH6</accession>
<dbReference type="EMBL" id="WJXA01000011">
    <property type="protein sequence ID" value="KAF7127974.1"/>
    <property type="molecule type" value="Genomic_DNA"/>
</dbReference>
<comment type="caution">
    <text evidence="2">The sequence shown here is derived from an EMBL/GenBank/DDBJ whole genome shotgun (WGS) entry which is preliminary data.</text>
</comment>
<evidence type="ECO:0000313" key="2">
    <source>
        <dbReference type="EMBL" id="KAF7127974.1"/>
    </source>
</evidence>
<name>A0A834LBH6_RHOSS</name>
<keyword evidence="3" id="KW-1185">Reference proteome</keyword>
<dbReference type="AlphaFoldDB" id="A0A834LBH6"/>
<gene>
    <name evidence="2" type="ORF">RHSIM_Rhsim11G0014200</name>
</gene>
<evidence type="ECO:0000313" key="3">
    <source>
        <dbReference type="Proteomes" id="UP000626092"/>
    </source>
</evidence>
<proteinExistence type="predicted"/>
<organism evidence="2 3">
    <name type="scientific">Rhododendron simsii</name>
    <name type="common">Sims's rhododendron</name>
    <dbReference type="NCBI Taxonomy" id="118357"/>
    <lineage>
        <taxon>Eukaryota</taxon>
        <taxon>Viridiplantae</taxon>
        <taxon>Streptophyta</taxon>
        <taxon>Embryophyta</taxon>
        <taxon>Tracheophyta</taxon>
        <taxon>Spermatophyta</taxon>
        <taxon>Magnoliopsida</taxon>
        <taxon>eudicotyledons</taxon>
        <taxon>Gunneridae</taxon>
        <taxon>Pentapetalae</taxon>
        <taxon>asterids</taxon>
        <taxon>Ericales</taxon>
        <taxon>Ericaceae</taxon>
        <taxon>Ericoideae</taxon>
        <taxon>Rhodoreae</taxon>
        <taxon>Rhododendron</taxon>
    </lineage>
</organism>
<evidence type="ECO:0000256" key="1">
    <source>
        <dbReference type="SAM" id="Coils"/>
    </source>
</evidence>
<reference evidence="2" key="1">
    <citation type="submission" date="2019-11" db="EMBL/GenBank/DDBJ databases">
        <authorList>
            <person name="Liu Y."/>
            <person name="Hou J."/>
            <person name="Li T.-Q."/>
            <person name="Guan C.-H."/>
            <person name="Wu X."/>
            <person name="Wu H.-Z."/>
            <person name="Ling F."/>
            <person name="Zhang R."/>
            <person name="Shi X.-G."/>
            <person name="Ren J.-P."/>
            <person name="Chen E.-F."/>
            <person name="Sun J.-M."/>
        </authorList>
    </citation>
    <scope>NUCLEOTIDE SEQUENCE</scope>
    <source>
        <strain evidence="2">Adult_tree_wgs_1</strain>
        <tissue evidence="2">Leaves</tissue>
    </source>
</reference>